<gene>
    <name evidence="1" type="ORF">NJ959_02265</name>
</gene>
<dbReference type="EMBL" id="JAMZMM010000010">
    <property type="protein sequence ID" value="MCP2727297.1"/>
    <property type="molecule type" value="Genomic_DNA"/>
</dbReference>
<dbReference type="Gene3D" id="1.10.1780.10">
    <property type="entry name" value="Clp, N-terminal domain"/>
    <property type="match status" value="1"/>
</dbReference>
<dbReference type="Proteomes" id="UP001204953">
    <property type="component" value="Unassembled WGS sequence"/>
</dbReference>
<dbReference type="AlphaFoldDB" id="A0AAE3GRN8"/>
<organism evidence="1 2">
    <name type="scientific">Limnofasciculus baicalensis BBK-W-15</name>
    <dbReference type="NCBI Taxonomy" id="2699891"/>
    <lineage>
        <taxon>Bacteria</taxon>
        <taxon>Bacillati</taxon>
        <taxon>Cyanobacteriota</taxon>
        <taxon>Cyanophyceae</taxon>
        <taxon>Coleofasciculales</taxon>
        <taxon>Coleofasciculaceae</taxon>
        <taxon>Limnofasciculus</taxon>
        <taxon>Limnofasciculus baicalensis</taxon>
    </lineage>
</organism>
<accession>A0AAE3GRN8</accession>
<evidence type="ECO:0000313" key="1">
    <source>
        <dbReference type="EMBL" id="MCP2727297.1"/>
    </source>
</evidence>
<name>A0AAE3GRN8_9CYAN</name>
<reference evidence="1" key="1">
    <citation type="submission" date="2022-06" db="EMBL/GenBank/DDBJ databases">
        <title>New cyanobacteria of genus Symplocastrum in benthos of Lake Baikal.</title>
        <authorList>
            <person name="Sorokovikova E."/>
            <person name="Tikhonova I."/>
            <person name="Krasnopeev A."/>
            <person name="Evseev P."/>
            <person name="Gladkikh A."/>
            <person name="Belykh O."/>
        </authorList>
    </citation>
    <scope>NUCLEOTIDE SEQUENCE</scope>
    <source>
        <strain evidence="1">BBK-W-15</strain>
    </source>
</reference>
<sequence>MAHYSPSLIFTWEIAAVEAKASNANEIEPSHLLIGLCKLCDLDLERFFTGPPMEKQGQRPEFEADILELKQKFQQADIDPTTFRRRLRSVVANLGPDVDSGRGMSRSQESRQVFRRAEEIVWKQGNLPCPHK</sequence>
<protein>
    <recommendedName>
        <fullName evidence="3">Clp R domain-containing protein</fullName>
    </recommendedName>
</protein>
<evidence type="ECO:0000313" key="2">
    <source>
        <dbReference type="Proteomes" id="UP001204953"/>
    </source>
</evidence>
<evidence type="ECO:0008006" key="3">
    <source>
        <dbReference type="Google" id="ProtNLM"/>
    </source>
</evidence>
<comment type="caution">
    <text evidence="1">The sequence shown here is derived from an EMBL/GenBank/DDBJ whole genome shotgun (WGS) entry which is preliminary data.</text>
</comment>
<dbReference type="RefSeq" id="WP_254010114.1">
    <property type="nucleotide sequence ID" value="NZ_JAMZMM010000010.1"/>
</dbReference>
<keyword evidence="2" id="KW-1185">Reference proteome</keyword>
<proteinExistence type="predicted"/>
<dbReference type="InterPro" id="IPR036628">
    <property type="entry name" value="Clp_N_dom_sf"/>
</dbReference>